<feature type="compositionally biased region" description="Low complexity" evidence="1">
    <location>
        <begin position="497"/>
        <end position="527"/>
    </location>
</feature>
<sequence>MAARLLAAHERWGWEYVAPEPLAPSPLQAQAPRWLGCAEPEPLRRDRLRAKAIPLSLGAAVLVAGFISVLAFSWGLPFWPISGVVVVAPMAAWCAMVALRYWAARGLHQTRTAEEWNRYQGAVQEWQSRVAEHEQREQARLASTVLWYPVVPEQQWTQANIFGGTMDGWSSLLSTLGMSLLSSSPQLLVLDFTERGVGTGLATLADAAGHHICVNQVPGDGVFGVEGLSAAEAGELMAGVLAEARGSKHPDAARARAADAEVVEAVCGRLAPPWTFERIAAGLTIVRRVFDTERRPCLSHSEIRELTRATDVLGPFSDSDALRFATATLRLLSDSPHGGTSLGSFWASPGVHVVATADPHSRRKNLQDHFVFFRLLHEVRSGTVGLAGAVVVAGADNLPVAEIEALARHAGRMGIRLIVMYEHLRGEHAQLLGGANTSTVLMRLGAAAEAATAADFVGRGHRFVLSQLTEQVGHSFTGGISDTAGDSVTATVTDNYSPTSAGSSDSRSRAATWSQTSSWSWGDNSSSSRTWARAYEYTVEPTTFQSLPATAFVWVEPGGRGRRVVAGDCNPGIALLDRVAPHPRTNTAVTC</sequence>
<keyword evidence="4" id="KW-1185">Reference proteome</keyword>
<evidence type="ECO:0000313" key="3">
    <source>
        <dbReference type="EMBL" id="BCK56234.1"/>
    </source>
</evidence>
<keyword evidence="2" id="KW-0812">Transmembrane</keyword>
<keyword evidence="2" id="KW-0472">Membrane</keyword>
<organism evidence="3 4">
    <name type="scientific">Nocardia wallacei</name>
    <dbReference type="NCBI Taxonomy" id="480035"/>
    <lineage>
        <taxon>Bacteria</taxon>
        <taxon>Bacillati</taxon>
        <taxon>Actinomycetota</taxon>
        <taxon>Actinomycetes</taxon>
        <taxon>Mycobacteriales</taxon>
        <taxon>Nocardiaceae</taxon>
        <taxon>Nocardia</taxon>
    </lineage>
</organism>
<evidence type="ECO:0000256" key="1">
    <source>
        <dbReference type="SAM" id="MobiDB-lite"/>
    </source>
</evidence>
<dbReference type="Proteomes" id="UP000516173">
    <property type="component" value="Chromosome"/>
</dbReference>
<keyword evidence="2" id="KW-1133">Transmembrane helix</keyword>
<reference evidence="3 4" key="1">
    <citation type="submission" date="2020-08" db="EMBL/GenBank/DDBJ databases">
        <title>Genome Sequencing of Nocardia wallacei strain FMUON74 and assembly.</title>
        <authorList>
            <person name="Toyokawa M."/>
            <person name="Uesaka K."/>
        </authorList>
    </citation>
    <scope>NUCLEOTIDE SEQUENCE [LARGE SCALE GENOMIC DNA]</scope>
    <source>
        <strain evidence="3 4">FMUON74</strain>
    </source>
</reference>
<feature type="transmembrane region" description="Helical" evidence="2">
    <location>
        <begin position="78"/>
        <end position="102"/>
    </location>
</feature>
<proteinExistence type="predicted"/>
<name>A0A7G1KSR7_9NOCA</name>
<feature type="region of interest" description="Disordered" evidence="1">
    <location>
        <begin position="496"/>
        <end position="527"/>
    </location>
</feature>
<dbReference type="AlphaFoldDB" id="A0A7G1KSR7"/>
<protein>
    <recommendedName>
        <fullName evidence="5">TraD/TraG TraM recognition site domain-containing protein</fullName>
    </recommendedName>
</protein>
<evidence type="ECO:0000256" key="2">
    <source>
        <dbReference type="SAM" id="Phobius"/>
    </source>
</evidence>
<dbReference type="KEGG" id="nwl:NWFMUON74_40060"/>
<dbReference type="EMBL" id="AP023396">
    <property type="protein sequence ID" value="BCK56234.1"/>
    <property type="molecule type" value="Genomic_DNA"/>
</dbReference>
<evidence type="ECO:0000313" key="4">
    <source>
        <dbReference type="Proteomes" id="UP000516173"/>
    </source>
</evidence>
<accession>A0A7G1KSR7</accession>
<gene>
    <name evidence="3" type="ORF">NWFMUON74_40060</name>
</gene>
<evidence type="ECO:0008006" key="5">
    <source>
        <dbReference type="Google" id="ProtNLM"/>
    </source>
</evidence>
<feature type="transmembrane region" description="Helical" evidence="2">
    <location>
        <begin position="52"/>
        <end position="72"/>
    </location>
</feature>